<keyword evidence="6" id="KW-0969">Cilium</keyword>
<dbReference type="Pfam" id="PF05914">
    <property type="entry name" value="RIB43A"/>
    <property type="match status" value="1"/>
</dbReference>
<organism evidence="11 12">
    <name type="scientific">Achlya hypogyna</name>
    <name type="common">Oomycete</name>
    <name type="synonym">Protoachlya hypogyna</name>
    <dbReference type="NCBI Taxonomy" id="1202772"/>
    <lineage>
        <taxon>Eukaryota</taxon>
        <taxon>Sar</taxon>
        <taxon>Stramenopiles</taxon>
        <taxon>Oomycota</taxon>
        <taxon>Saprolegniomycetes</taxon>
        <taxon>Saprolegniales</taxon>
        <taxon>Achlyaceae</taxon>
        <taxon>Achlya</taxon>
    </lineage>
</organism>
<keyword evidence="5" id="KW-0175">Coiled coil</keyword>
<evidence type="ECO:0000256" key="3">
    <source>
        <dbReference type="ARBA" id="ARBA00022490"/>
    </source>
</evidence>
<proteinExistence type="inferred from homology"/>
<evidence type="ECO:0000256" key="8">
    <source>
        <dbReference type="ARBA" id="ARBA00023273"/>
    </source>
</evidence>
<sequence length="372" mass="43246">MVLPGVNGEDVDVRRAEARRARDQERVKKLHDGRLRNIGADIVGVKNQIAEKQQLAQQQAVEDDKQFQEQEDLRRYLIRVEAEETLARRDEAAKLRRDWAAQSLSRHERKEADIARSIKDQPPLNVDACNISSAQKFDGEDRGRHERHRLQAAQCRDWTQLQLQERQQRAQAEADDARAYADTMAHVSRLQHEAETDYEREKTKQALEVRRFNEALAAQQRHDGLRAKARTHDMDQSEICATLTSALVSENPLQAKLDVGHRVRVDHWKGLSPEEAKAVVLSNERLLAANQAKRDADKEAEMEEARRQEQLRRQMAEYEHDAEKRRVYHTLEVQQTLKRQAEEAKERERRQKDLSQGKIEKGFFNSFGTSFR</sequence>
<evidence type="ECO:0000256" key="4">
    <source>
        <dbReference type="ARBA" id="ARBA00022846"/>
    </source>
</evidence>
<dbReference type="AlphaFoldDB" id="A0A1V9ZF27"/>
<evidence type="ECO:0000256" key="1">
    <source>
        <dbReference type="ARBA" id="ARBA00004611"/>
    </source>
</evidence>
<protein>
    <recommendedName>
        <fullName evidence="13">RIB43A-like with coiled-coils protein</fullName>
    </recommendedName>
</protein>
<keyword evidence="4" id="KW-0282">Flagellum</keyword>
<evidence type="ECO:0000256" key="5">
    <source>
        <dbReference type="ARBA" id="ARBA00023054"/>
    </source>
</evidence>
<evidence type="ECO:0000256" key="10">
    <source>
        <dbReference type="SAM" id="MobiDB-lite"/>
    </source>
</evidence>
<keyword evidence="3" id="KW-0963">Cytoplasm</keyword>
<dbReference type="PANTHER" id="PTHR14517">
    <property type="entry name" value="RIB43A-RELATED"/>
    <property type="match status" value="1"/>
</dbReference>
<feature type="region of interest" description="Disordered" evidence="10">
    <location>
        <begin position="338"/>
        <end position="359"/>
    </location>
</feature>
<comment type="similarity">
    <text evidence="2">Belongs to the RIB43A family.</text>
</comment>
<keyword evidence="12" id="KW-1185">Reference proteome</keyword>
<accession>A0A1V9ZF27</accession>
<feature type="compositionally biased region" description="Basic and acidic residues" evidence="10">
    <location>
        <begin position="339"/>
        <end position="359"/>
    </location>
</feature>
<reference evidence="11 12" key="1">
    <citation type="journal article" date="2014" name="Genome Biol. Evol.">
        <title>The secreted proteins of Achlya hypogyna and Thraustotheca clavata identify the ancestral oomycete secretome and reveal gene acquisitions by horizontal gene transfer.</title>
        <authorList>
            <person name="Misner I."/>
            <person name="Blouin N."/>
            <person name="Leonard G."/>
            <person name="Richards T.A."/>
            <person name="Lane C.E."/>
        </authorList>
    </citation>
    <scope>NUCLEOTIDE SEQUENCE [LARGE SCALE GENOMIC DNA]</scope>
    <source>
        <strain evidence="11 12">ATCC 48635</strain>
    </source>
</reference>
<evidence type="ECO:0000256" key="7">
    <source>
        <dbReference type="ARBA" id="ARBA00023212"/>
    </source>
</evidence>
<dbReference type="PANTHER" id="PTHR14517:SF6">
    <property type="entry name" value="RE41410P"/>
    <property type="match status" value="1"/>
</dbReference>
<gene>
    <name evidence="11" type="ORF">ACHHYP_15137</name>
</gene>
<evidence type="ECO:0000256" key="2">
    <source>
        <dbReference type="ARBA" id="ARBA00006875"/>
    </source>
</evidence>
<dbReference type="InterPro" id="IPR008805">
    <property type="entry name" value="RIB43A"/>
</dbReference>
<dbReference type="STRING" id="1202772.A0A1V9ZF27"/>
<comment type="subcellular location">
    <subcellularLocation>
        <location evidence="1">Cytoplasm</location>
        <location evidence="1">Cytoskeleton</location>
        <location evidence="1">Flagellum axoneme</location>
    </subcellularLocation>
</comment>
<dbReference type="Proteomes" id="UP000243579">
    <property type="component" value="Unassembled WGS sequence"/>
</dbReference>
<evidence type="ECO:0000313" key="12">
    <source>
        <dbReference type="Proteomes" id="UP000243579"/>
    </source>
</evidence>
<evidence type="ECO:0008006" key="13">
    <source>
        <dbReference type="Google" id="ProtNLM"/>
    </source>
</evidence>
<evidence type="ECO:0000256" key="9">
    <source>
        <dbReference type="ARBA" id="ARBA00046435"/>
    </source>
</evidence>
<evidence type="ECO:0000256" key="6">
    <source>
        <dbReference type="ARBA" id="ARBA00023069"/>
    </source>
</evidence>
<dbReference type="EMBL" id="JNBR01000140">
    <property type="protein sequence ID" value="OQR96572.1"/>
    <property type="molecule type" value="Genomic_DNA"/>
</dbReference>
<name>A0A1V9ZF27_ACHHY</name>
<comment type="caution">
    <text evidence="11">The sequence shown here is derived from an EMBL/GenBank/DDBJ whole genome shotgun (WGS) entry which is preliminary data.</text>
</comment>
<keyword evidence="7" id="KW-0206">Cytoskeleton</keyword>
<dbReference type="OrthoDB" id="429119at2759"/>
<keyword evidence="8" id="KW-0966">Cell projection</keyword>
<comment type="subunit">
    <text evidence="9">Microtubule inner protein component of sperm flagellar doublet microtubules.</text>
</comment>
<evidence type="ECO:0000313" key="11">
    <source>
        <dbReference type="EMBL" id="OQR96572.1"/>
    </source>
</evidence>